<dbReference type="InterPro" id="IPR011009">
    <property type="entry name" value="Kinase-like_dom_sf"/>
</dbReference>
<feature type="domain" description="Protein kinase" evidence="1">
    <location>
        <begin position="1"/>
        <end position="280"/>
    </location>
</feature>
<dbReference type="Pfam" id="PF17667">
    <property type="entry name" value="Pkinase_fungal"/>
    <property type="match status" value="1"/>
</dbReference>
<dbReference type="PANTHER" id="PTHR38248">
    <property type="entry name" value="FUNK1 6"/>
    <property type="match status" value="1"/>
</dbReference>
<protein>
    <recommendedName>
        <fullName evidence="1">Protein kinase domain-containing protein</fullName>
    </recommendedName>
</protein>
<dbReference type="OrthoDB" id="2754583at2759"/>
<dbReference type="InterPro" id="IPR000719">
    <property type="entry name" value="Prot_kinase_dom"/>
</dbReference>
<reference evidence="2 3" key="1">
    <citation type="journal article" date="2015" name="Biotechnol. Biofuels">
        <title>Enhanced degradation of softwood versus hardwood by the white-rot fungus Pycnoporus coccineus.</title>
        <authorList>
            <person name="Couturier M."/>
            <person name="Navarro D."/>
            <person name="Chevret D."/>
            <person name="Henrissat B."/>
            <person name="Piumi F."/>
            <person name="Ruiz-Duenas F.J."/>
            <person name="Martinez A.T."/>
            <person name="Grigoriev I.V."/>
            <person name="Riley R."/>
            <person name="Lipzen A."/>
            <person name="Berrin J.G."/>
            <person name="Master E.R."/>
            <person name="Rosso M.N."/>
        </authorList>
    </citation>
    <scope>NUCLEOTIDE SEQUENCE [LARGE SCALE GENOMIC DNA]</scope>
    <source>
        <strain evidence="2 3">BRFM310</strain>
    </source>
</reference>
<gene>
    <name evidence="2" type="ORF">PYCCODRAFT_1477860</name>
</gene>
<accession>A0A1Y2IMG8</accession>
<dbReference type="PROSITE" id="PS50011">
    <property type="entry name" value="PROTEIN_KINASE_DOM"/>
    <property type="match status" value="1"/>
</dbReference>
<keyword evidence="3" id="KW-1185">Reference proteome</keyword>
<dbReference type="PANTHER" id="PTHR38248:SF2">
    <property type="entry name" value="FUNK1 11"/>
    <property type="match status" value="1"/>
</dbReference>
<dbReference type="AlphaFoldDB" id="A0A1Y2IMG8"/>
<dbReference type="Gene3D" id="1.10.510.10">
    <property type="entry name" value="Transferase(Phosphotransferase) domain 1"/>
    <property type="match status" value="1"/>
</dbReference>
<sequence length="280" mass="32052">MSDIFGQQIQDIRRDFLTNNRVGRVIVCSRYIPLLQRLREHPSDLLTMVEQITNCLHALFHDAHILHHDVSAHNIMWQPSQSPESEGEFVLCDFDLAVTIEGGASAPSNTRVATATHRTGTLPFLAIELLENPKTLHRLYHDYESLFWVVLWCAMKADYHTEGTKRAAIDELLNEWEEVDLKQVASQKRRALKMHWNELPIPTRFNAPMNIKNLIIRFQALIDAASGKANKVQLEEEDEPGGTIQDHGDIMDTIICKKKILKIVKKARTKMVKKARTKSD</sequence>
<dbReference type="Proteomes" id="UP000193067">
    <property type="component" value="Unassembled WGS sequence"/>
</dbReference>
<evidence type="ECO:0000313" key="2">
    <source>
        <dbReference type="EMBL" id="OSD02309.1"/>
    </source>
</evidence>
<organism evidence="2 3">
    <name type="scientific">Trametes coccinea (strain BRFM310)</name>
    <name type="common">Pycnoporus coccineus</name>
    <dbReference type="NCBI Taxonomy" id="1353009"/>
    <lineage>
        <taxon>Eukaryota</taxon>
        <taxon>Fungi</taxon>
        <taxon>Dikarya</taxon>
        <taxon>Basidiomycota</taxon>
        <taxon>Agaricomycotina</taxon>
        <taxon>Agaricomycetes</taxon>
        <taxon>Polyporales</taxon>
        <taxon>Polyporaceae</taxon>
        <taxon>Trametes</taxon>
    </lineage>
</organism>
<evidence type="ECO:0000313" key="3">
    <source>
        <dbReference type="Proteomes" id="UP000193067"/>
    </source>
</evidence>
<evidence type="ECO:0000259" key="1">
    <source>
        <dbReference type="PROSITE" id="PS50011"/>
    </source>
</evidence>
<dbReference type="GO" id="GO:0004672">
    <property type="term" value="F:protein kinase activity"/>
    <property type="evidence" value="ECO:0007669"/>
    <property type="project" value="InterPro"/>
</dbReference>
<name>A0A1Y2IMG8_TRAC3</name>
<proteinExistence type="predicted"/>
<dbReference type="EMBL" id="KZ084106">
    <property type="protein sequence ID" value="OSD02309.1"/>
    <property type="molecule type" value="Genomic_DNA"/>
</dbReference>
<dbReference type="SUPFAM" id="SSF56112">
    <property type="entry name" value="Protein kinase-like (PK-like)"/>
    <property type="match status" value="1"/>
</dbReference>
<dbReference type="InterPro" id="IPR040976">
    <property type="entry name" value="Pkinase_fungal"/>
</dbReference>
<dbReference type="GO" id="GO:0005524">
    <property type="term" value="F:ATP binding"/>
    <property type="evidence" value="ECO:0007669"/>
    <property type="project" value="InterPro"/>
</dbReference>